<protein>
    <recommendedName>
        <fullName evidence="1">HTH cro/C1-type domain-containing protein</fullName>
    </recommendedName>
</protein>
<keyword evidence="4" id="KW-1185">Reference proteome</keyword>
<sequence>MAQIKPQVKFAVKHRLVESSNRSFDNHLMAHPLGIIIKDRLKSLKKTQGWLAEQANVSDTAVSKWIATGKISRESAKDVSQILGISLDVLLGVSEDALAQSQPSLSLVYVDAEELRLITAYRESTAIGKALISAAAEGAPRSESLDIIPTRHKS</sequence>
<dbReference type="OrthoDB" id="9021722at2"/>
<comment type="caution">
    <text evidence="2">The sequence shown here is derived from an EMBL/GenBank/DDBJ whole genome shotgun (WGS) entry which is preliminary data.</text>
</comment>
<evidence type="ECO:0000313" key="4">
    <source>
        <dbReference type="Proteomes" id="UP000197535"/>
    </source>
</evidence>
<evidence type="ECO:0000259" key="1">
    <source>
        <dbReference type="PROSITE" id="PS50943"/>
    </source>
</evidence>
<dbReference type="EMBL" id="LSTO01000001">
    <property type="protein sequence ID" value="OWW19391.1"/>
    <property type="molecule type" value="Genomic_DNA"/>
</dbReference>
<evidence type="ECO:0000313" key="2">
    <source>
        <dbReference type="EMBL" id="OWW18427.1"/>
    </source>
</evidence>
<name>A0A254T8F4_9BURK</name>
<dbReference type="EMBL" id="LSTO01000006">
    <property type="protein sequence ID" value="OWW18427.1"/>
    <property type="molecule type" value="Genomic_DNA"/>
</dbReference>
<organism evidence="2 4">
    <name type="scientific">Noviherbaspirillum denitrificans</name>
    <dbReference type="NCBI Taxonomy" id="1968433"/>
    <lineage>
        <taxon>Bacteria</taxon>
        <taxon>Pseudomonadati</taxon>
        <taxon>Pseudomonadota</taxon>
        <taxon>Betaproteobacteria</taxon>
        <taxon>Burkholderiales</taxon>
        <taxon>Oxalobacteraceae</taxon>
        <taxon>Noviherbaspirillum</taxon>
    </lineage>
</organism>
<dbReference type="PROSITE" id="PS50943">
    <property type="entry name" value="HTH_CROC1"/>
    <property type="match status" value="1"/>
</dbReference>
<accession>A0A254T8F4</accession>
<gene>
    <name evidence="2" type="ORF">AYR66_01100</name>
    <name evidence="3" type="ORF">AYR66_07585</name>
</gene>
<dbReference type="Gene3D" id="1.10.260.40">
    <property type="entry name" value="lambda repressor-like DNA-binding domains"/>
    <property type="match status" value="1"/>
</dbReference>
<dbReference type="Pfam" id="PF01381">
    <property type="entry name" value="HTH_3"/>
    <property type="match status" value="1"/>
</dbReference>
<dbReference type="CDD" id="cd00093">
    <property type="entry name" value="HTH_XRE"/>
    <property type="match status" value="1"/>
</dbReference>
<evidence type="ECO:0000313" key="3">
    <source>
        <dbReference type="EMBL" id="OWW19391.1"/>
    </source>
</evidence>
<dbReference type="InterPro" id="IPR010982">
    <property type="entry name" value="Lambda_DNA-bd_dom_sf"/>
</dbReference>
<dbReference type="InterPro" id="IPR001387">
    <property type="entry name" value="Cro/C1-type_HTH"/>
</dbReference>
<dbReference type="SUPFAM" id="SSF47413">
    <property type="entry name" value="lambda repressor-like DNA-binding domains"/>
    <property type="match status" value="1"/>
</dbReference>
<proteinExistence type="predicted"/>
<dbReference type="RefSeq" id="WP_141104013.1">
    <property type="nucleotide sequence ID" value="NZ_LSTO01000001.1"/>
</dbReference>
<dbReference type="AlphaFoldDB" id="A0A254T8F4"/>
<dbReference type="GO" id="GO:0003677">
    <property type="term" value="F:DNA binding"/>
    <property type="evidence" value="ECO:0007669"/>
    <property type="project" value="InterPro"/>
</dbReference>
<dbReference type="Proteomes" id="UP000197535">
    <property type="component" value="Unassembled WGS sequence"/>
</dbReference>
<feature type="domain" description="HTH cro/C1-type" evidence="1">
    <location>
        <begin position="37"/>
        <end position="90"/>
    </location>
</feature>
<reference evidence="2 4" key="1">
    <citation type="submission" date="2016-02" db="EMBL/GenBank/DDBJ databases">
        <authorList>
            <person name="Wen L."/>
            <person name="He K."/>
            <person name="Yang H."/>
        </authorList>
    </citation>
    <scope>NUCLEOTIDE SEQUENCE [LARGE SCALE GENOMIC DNA]</scope>
    <source>
        <strain evidence="2 4">TSA40</strain>
    </source>
</reference>